<evidence type="ECO:0000313" key="3">
    <source>
        <dbReference type="EMBL" id="PIW18113.1"/>
    </source>
</evidence>
<evidence type="ECO:0000256" key="2">
    <source>
        <dbReference type="SAM" id="MobiDB-lite"/>
    </source>
</evidence>
<evidence type="ECO:0000256" key="1">
    <source>
        <dbReference type="SAM" id="Coils"/>
    </source>
</evidence>
<feature type="region of interest" description="Disordered" evidence="2">
    <location>
        <begin position="1"/>
        <end position="26"/>
    </location>
</feature>
<accession>A0A2M7G7Y5</accession>
<dbReference type="AlphaFoldDB" id="A0A2M7G7Y5"/>
<dbReference type="Proteomes" id="UP000231019">
    <property type="component" value="Unassembled WGS sequence"/>
</dbReference>
<proteinExistence type="predicted"/>
<reference evidence="3 4" key="1">
    <citation type="submission" date="2017-09" db="EMBL/GenBank/DDBJ databases">
        <title>Depth-based differentiation of microbial function through sediment-hosted aquifers and enrichment of novel symbionts in the deep terrestrial subsurface.</title>
        <authorList>
            <person name="Probst A.J."/>
            <person name="Ladd B."/>
            <person name="Jarett J.K."/>
            <person name="Geller-Mcgrath D.E."/>
            <person name="Sieber C.M."/>
            <person name="Emerson J.B."/>
            <person name="Anantharaman K."/>
            <person name="Thomas B.C."/>
            <person name="Malmstrom R."/>
            <person name="Stieglmeier M."/>
            <person name="Klingl A."/>
            <person name="Woyke T."/>
            <person name="Ryan C.M."/>
            <person name="Banfield J.F."/>
        </authorList>
    </citation>
    <scope>NUCLEOTIDE SEQUENCE [LARGE SCALE GENOMIC DNA]</scope>
    <source>
        <strain evidence="3">CG17_big_fil_post_rev_8_21_14_2_50_48_46</strain>
    </source>
</reference>
<organism evidence="3 4">
    <name type="scientific">bacterium (Candidatus Blackallbacteria) CG17_big_fil_post_rev_8_21_14_2_50_48_46</name>
    <dbReference type="NCBI Taxonomy" id="2014261"/>
    <lineage>
        <taxon>Bacteria</taxon>
        <taxon>Candidatus Blackallbacteria</taxon>
    </lineage>
</organism>
<gene>
    <name evidence="3" type="ORF">COW36_06175</name>
</gene>
<feature type="region of interest" description="Disordered" evidence="2">
    <location>
        <begin position="154"/>
        <end position="193"/>
    </location>
</feature>
<evidence type="ECO:0000313" key="4">
    <source>
        <dbReference type="Proteomes" id="UP000231019"/>
    </source>
</evidence>
<sequence>MRIDIRGSESDFSGYQPARAGQNQDSPAFQALLEQALGSAVLATPQPSPSSAVPVMLSMNPVNLTEDELDAQEDLEIQEEESELLEIREESYEEDLLENEEVMEDLVEQWEEAAPGEEDKVSERELDDLSDQMDLQDLGLDLADDLPELGLEPESAILDGDSDSSNSRDSSEEKQGKASGKSGQAYSAESAAVQEREMTYTEIQHLVDTVLHGSSTLPYKLHRVLGKVLDSLISGQRYPLDQHTLLDLDVSEWKTLFELFPPRFFHGLIRPLQLNAGNDFQQIKAGYALFDKVFYQRGLEPQDLDLLEELWGALVPLPSMFTSWLRQPELPTLSLTDLQYPLEMLQQHQGLLPGASGRIQGLALQYLHHPETAVELLSISRQILHGLPLNEAQNQLLSEKLADYCFSNALQSSTQIVPILSKALAGQDLSQEEILQILQGASQKILSHLPYAQLPASLQEIIDFIHTDPDHSEDNILALFLENESQS</sequence>
<dbReference type="EMBL" id="PFFQ01000014">
    <property type="protein sequence ID" value="PIW18113.1"/>
    <property type="molecule type" value="Genomic_DNA"/>
</dbReference>
<keyword evidence="1" id="KW-0175">Coiled coil</keyword>
<comment type="caution">
    <text evidence="3">The sequence shown here is derived from an EMBL/GenBank/DDBJ whole genome shotgun (WGS) entry which is preliminary data.</text>
</comment>
<feature type="coiled-coil region" evidence="1">
    <location>
        <begin position="75"/>
        <end position="113"/>
    </location>
</feature>
<name>A0A2M7G7Y5_9BACT</name>
<protein>
    <submittedName>
        <fullName evidence="3">Uncharacterized protein</fullName>
    </submittedName>
</protein>